<dbReference type="PROSITE" id="PS51257">
    <property type="entry name" value="PROKAR_LIPOPROTEIN"/>
    <property type="match status" value="1"/>
</dbReference>
<evidence type="ECO:0000256" key="1">
    <source>
        <dbReference type="SAM" id="MobiDB-lite"/>
    </source>
</evidence>
<keyword evidence="2" id="KW-0812">Transmembrane</keyword>
<evidence type="ECO:0000313" key="2">
    <source>
        <dbReference type="EMBL" id="PHJ17176.1"/>
    </source>
</evidence>
<reference evidence="2 3" key="1">
    <citation type="journal article" date="2017" name="Int. J. Parasitol.">
        <title>The genome of the protozoan parasite Cystoisospora suis and a reverse vaccinology approach to identify vaccine candidates.</title>
        <authorList>
            <person name="Palmieri N."/>
            <person name="Shrestha A."/>
            <person name="Ruttkowski B."/>
            <person name="Beck T."/>
            <person name="Vogl C."/>
            <person name="Tomley F."/>
            <person name="Blake D.P."/>
            <person name="Joachim A."/>
        </authorList>
    </citation>
    <scope>NUCLEOTIDE SEQUENCE [LARGE SCALE GENOMIC DNA]</scope>
    <source>
        <strain evidence="2 3">Wien I</strain>
    </source>
</reference>
<protein>
    <submittedName>
        <fullName evidence="2">Transmembrane protein</fullName>
    </submittedName>
</protein>
<dbReference type="RefSeq" id="XP_067918901.1">
    <property type="nucleotide sequence ID" value="XM_068069120.1"/>
</dbReference>
<dbReference type="VEuPathDB" id="ToxoDB:CSUI_009001"/>
<dbReference type="GeneID" id="94432331"/>
<comment type="caution">
    <text evidence="2">The sequence shown here is derived from an EMBL/GenBank/DDBJ whole genome shotgun (WGS) entry which is preliminary data.</text>
</comment>
<feature type="region of interest" description="Disordered" evidence="1">
    <location>
        <begin position="227"/>
        <end position="248"/>
    </location>
</feature>
<feature type="non-terminal residue" evidence="2">
    <location>
        <position position="452"/>
    </location>
</feature>
<proteinExistence type="predicted"/>
<feature type="region of interest" description="Disordered" evidence="1">
    <location>
        <begin position="138"/>
        <end position="169"/>
    </location>
</feature>
<dbReference type="EMBL" id="MIGC01005209">
    <property type="protein sequence ID" value="PHJ17176.1"/>
    <property type="molecule type" value="Genomic_DNA"/>
</dbReference>
<evidence type="ECO:0000313" key="3">
    <source>
        <dbReference type="Proteomes" id="UP000221165"/>
    </source>
</evidence>
<keyword evidence="3" id="KW-1185">Reference proteome</keyword>
<accession>A0A2C6KLB8</accession>
<dbReference type="AlphaFoldDB" id="A0A2C6KLB8"/>
<feature type="compositionally biased region" description="Basic and acidic residues" evidence="1">
    <location>
        <begin position="156"/>
        <end position="167"/>
    </location>
</feature>
<dbReference type="Proteomes" id="UP000221165">
    <property type="component" value="Unassembled WGS sequence"/>
</dbReference>
<organism evidence="2 3">
    <name type="scientific">Cystoisospora suis</name>
    <dbReference type="NCBI Taxonomy" id="483139"/>
    <lineage>
        <taxon>Eukaryota</taxon>
        <taxon>Sar</taxon>
        <taxon>Alveolata</taxon>
        <taxon>Apicomplexa</taxon>
        <taxon>Conoidasida</taxon>
        <taxon>Coccidia</taxon>
        <taxon>Eucoccidiorida</taxon>
        <taxon>Eimeriorina</taxon>
        <taxon>Sarcocystidae</taxon>
        <taxon>Cystoisospora</taxon>
    </lineage>
</organism>
<feature type="region of interest" description="Disordered" evidence="1">
    <location>
        <begin position="274"/>
        <end position="296"/>
    </location>
</feature>
<sequence length="452" mass="48508">MRSRRTLAVLASPWVSLFSAGCGAVAVYEASRLKQKKRELLSLLHDAAGICSVAGQAAPHTFKDVCYGSGAEPAVCVFQGVGHPEILSAAKVAAIAAGITPDAVSLSQLAAGVAAADVFLTAQSTRTVSNLFFRSSRQGYSSGPGASVSPEATDIGSREEEKDDECRGCLPSYSSPVQGKGVSVGRVVSARVVRKPLEFSWSHGLRWPRRFLRIKYQYFVPYTGKEKDAAPRESSTSGRDSGSEGAVQPSFLVGTDRVLPVTARILGKRDQGQGYTRFADHGTSQTVSEDIPGTSEVSTQHLQRRESGKAAQWSILSWFNFWSYFRARSREEYPKLQGQQSPDILFNIYEGTAELRLAPGDGPRADNEETVSVRPPPGTVADHRLRAVEQIDPTCGPVAPPEGQCGPANQVCAARPPPAEPATKVTRSSLHGRYISHTPATPANVTQLKEEG</sequence>
<keyword evidence="2" id="KW-0472">Membrane</keyword>
<feature type="compositionally biased region" description="Polar residues" evidence="1">
    <location>
        <begin position="438"/>
        <end position="452"/>
    </location>
</feature>
<gene>
    <name evidence="2" type="ORF">CSUI_009001</name>
</gene>
<feature type="region of interest" description="Disordered" evidence="1">
    <location>
        <begin position="430"/>
        <end position="452"/>
    </location>
</feature>
<name>A0A2C6KLB8_9APIC</name>